<proteinExistence type="predicted"/>
<keyword evidence="4" id="KW-1185">Reference proteome</keyword>
<dbReference type="EMBL" id="NNRN01000055">
    <property type="protein sequence ID" value="OYR26250.1"/>
    <property type="molecule type" value="Genomic_DNA"/>
</dbReference>
<dbReference type="Proteomes" id="UP000435957">
    <property type="component" value="Unassembled WGS sequence"/>
</dbReference>
<dbReference type="RefSeq" id="WP_100229519.1">
    <property type="nucleotide sequence ID" value="NZ_JBHEEP010000030.1"/>
</dbReference>
<evidence type="ECO:0000313" key="2">
    <source>
        <dbReference type="EMBL" id="OYR26250.1"/>
    </source>
</evidence>
<sequence length="126" mass="14080">MSEKLSEKSEMSELVFASKVLKSHIAPPSVASGIGARILAASRALKWSFNRTKDVWYADERVSIKPRELRKLEEVSGVKYGQQELSEVDKLISRAQEILGDEDKDLARSFLAAFRAFLGAVDRPRA</sequence>
<name>A0A256GH46_9HYPH</name>
<organism evidence="2 3">
    <name type="scientific">Brucella lupini</name>
    <dbReference type="NCBI Taxonomy" id="255457"/>
    <lineage>
        <taxon>Bacteria</taxon>
        <taxon>Pseudomonadati</taxon>
        <taxon>Pseudomonadota</taxon>
        <taxon>Alphaproteobacteria</taxon>
        <taxon>Hyphomicrobiales</taxon>
        <taxon>Brucellaceae</taxon>
        <taxon>Brucella/Ochrobactrum group</taxon>
        <taxon>Brucella</taxon>
    </lineage>
</organism>
<evidence type="ECO:0000313" key="1">
    <source>
        <dbReference type="EMBL" id="KAB2701343.1"/>
    </source>
</evidence>
<dbReference type="AlphaFoldDB" id="A0A256GH46"/>
<dbReference type="Proteomes" id="UP000216363">
    <property type="component" value="Unassembled WGS sequence"/>
</dbReference>
<accession>A0A256GH46</accession>
<protein>
    <submittedName>
        <fullName evidence="2">Uncharacterized protein</fullName>
    </submittedName>
</protein>
<comment type="caution">
    <text evidence="2">The sequence shown here is derived from an EMBL/GenBank/DDBJ whole genome shotgun (WGS) entry which is preliminary data.</text>
</comment>
<gene>
    <name evidence="2" type="ORF">CES86_3718</name>
    <name evidence="1" type="ORF">F9L03_24170</name>
</gene>
<dbReference type="EMBL" id="WBWF01000027">
    <property type="protein sequence ID" value="KAB2701343.1"/>
    <property type="molecule type" value="Genomic_DNA"/>
</dbReference>
<evidence type="ECO:0000313" key="3">
    <source>
        <dbReference type="Proteomes" id="UP000216363"/>
    </source>
</evidence>
<reference evidence="1 4" key="2">
    <citation type="submission" date="2019-09" db="EMBL/GenBank/DDBJ databases">
        <title>Taxonomic organization of the family Brucellaceae based on a phylogenomic approach.</title>
        <authorList>
            <person name="Leclercq S."/>
            <person name="Cloeckaert A."/>
            <person name="Zygmunt M.S."/>
        </authorList>
    </citation>
    <scope>NUCLEOTIDE SEQUENCE [LARGE SCALE GENOMIC DNA]</scope>
    <source>
        <strain evidence="1 4">LUP23</strain>
    </source>
</reference>
<evidence type="ECO:0000313" key="4">
    <source>
        <dbReference type="Proteomes" id="UP000435957"/>
    </source>
</evidence>
<reference evidence="2 3" key="1">
    <citation type="submission" date="2017-07" db="EMBL/GenBank/DDBJ databases">
        <title>Draft genome of Ochrobactrum lupini type strain LUP21.</title>
        <authorList>
            <person name="Krzyzanowska D.M."/>
            <person name="Jafra S."/>
        </authorList>
    </citation>
    <scope>NUCLEOTIDE SEQUENCE [LARGE SCALE GENOMIC DNA]</scope>
    <source>
        <strain evidence="2 3">LUP21</strain>
    </source>
</reference>